<keyword evidence="3 6" id="KW-0717">Septation</keyword>
<dbReference type="Proteomes" id="UP001501321">
    <property type="component" value="Unassembled WGS sequence"/>
</dbReference>
<keyword evidence="2 6" id="KW-0132">Cell division</keyword>
<dbReference type="Pfam" id="PF05209">
    <property type="entry name" value="MinC_N"/>
    <property type="match status" value="1"/>
</dbReference>
<dbReference type="InterPro" id="IPR007874">
    <property type="entry name" value="MinC_N"/>
</dbReference>
<comment type="caution">
    <text evidence="9">The sequence shown here is derived from an EMBL/GenBank/DDBJ whole genome shotgun (WGS) entry which is preliminary data.</text>
</comment>
<keyword evidence="4 6" id="KW-0131">Cell cycle</keyword>
<evidence type="ECO:0000256" key="3">
    <source>
        <dbReference type="ARBA" id="ARBA00023210"/>
    </source>
</evidence>
<feature type="domain" description="Septum formation inhibitor MinC C-terminal" evidence="7">
    <location>
        <begin position="130"/>
        <end position="229"/>
    </location>
</feature>
<comment type="subunit">
    <text evidence="6">Interacts with MinD and FtsZ.</text>
</comment>
<dbReference type="InterPro" id="IPR016098">
    <property type="entry name" value="CAP/MinC_C"/>
</dbReference>
<dbReference type="Pfam" id="PF03775">
    <property type="entry name" value="MinC_C"/>
    <property type="match status" value="1"/>
</dbReference>
<comment type="function">
    <text evidence="5 6">Cell division inhibitor that blocks the formation of polar Z ring septums. Rapidly oscillates between the poles of the cell to destabilize FtsZ filaments that have formed before they mature into polar Z rings. Prevents FtsZ polymerization.</text>
</comment>
<evidence type="ECO:0000313" key="10">
    <source>
        <dbReference type="Proteomes" id="UP001501321"/>
    </source>
</evidence>
<dbReference type="NCBIfam" id="TIGR01222">
    <property type="entry name" value="minC"/>
    <property type="match status" value="1"/>
</dbReference>
<name>A0ABP8PT82_9GAMM</name>
<evidence type="ECO:0000259" key="8">
    <source>
        <dbReference type="Pfam" id="PF05209"/>
    </source>
</evidence>
<evidence type="ECO:0000259" key="7">
    <source>
        <dbReference type="Pfam" id="PF03775"/>
    </source>
</evidence>
<dbReference type="InterPro" id="IPR013033">
    <property type="entry name" value="MinC"/>
</dbReference>
<dbReference type="EMBL" id="BAABFC010000001">
    <property type="protein sequence ID" value="GAA4492773.1"/>
    <property type="molecule type" value="Genomic_DNA"/>
</dbReference>
<sequence length="234" mass="25163">MADRGNELKGSSFTLSVLHLVDIDLGQIKELLESKIAQAPRFFNCAPLVVNVEQLEIVPDFEQLRALIEGQDMVLVGITGAKDEAMKVAAKAAGLAVMTSGRPVESQPEPKAPVVEQRSESQALVPTRFHHGNVRSGQQIYAQGSALVILGSVSNGAEVIADDSIHIYGVLRGRALAGARGNGQARIICQGLEAELVSIAGTYQVRDALPDASLDQETQIRLEQDKLIFERLQS</sequence>
<evidence type="ECO:0000256" key="4">
    <source>
        <dbReference type="ARBA" id="ARBA00023306"/>
    </source>
</evidence>
<comment type="similarity">
    <text evidence="1 6">Belongs to the MinC family.</text>
</comment>
<evidence type="ECO:0000313" key="9">
    <source>
        <dbReference type="EMBL" id="GAA4492773.1"/>
    </source>
</evidence>
<proteinExistence type="inferred from homology"/>
<protein>
    <recommendedName>
        <fullName evidence="6">Probable septum site-determining protein MinC</fullName>
    </recommendedName>
</protein>
<keyword evidence="10" id="KW-1185">Reference proteome</keyword>
<evidence type="ECO:0000256" key="2">
    <source>
        <dbReference type="ARBA" id="ARBA00022618"/>
    </source>
</evidence>
<dbReference type="PANTHER" id="PTHR34108">
    <property type="entry name" value="SEPTUM SITE-DETERMINING PROTEIN MINC"/>
    <property type="match status" value="1"/>
</dbReference>
<dbReference type="RefSeq" id="WP_345009126.1">
    <property type="nucleotide sequence ID" value="NZ_BAABFC010000001.1"/>
</dbReference>
<dbReference type="Gene3D" id="2.160.20.70">
    <property type="match status" value="1"/>
</dbReference>
<feature type="domain" description="Septum formation inhibitor MinC N-terminal" evidence="8">
    <location>
        <begin position="7"/>
        <end position="74"/>
    </location>
</feature>
<dbReference type="InterPro" id="IPR005526">
    <property type="entry name" value="Septum_form_inhib_MinC_C"/>
</dbReference>
<dbReference type="HAMAP" id="MF_00267">
    <property type="entry name" value="MinC"/>
    <property type="match status" value="1"/>
</dbReference>
<dbReference type="PANTHER" id="PTHR34108:SF1">
    <property type="entry name" value="SEPTUM SITE-DETERMINING PROTEIN MINC"/>
    <property type="match status" value="1"/>
</dbReference>
<dbReference type="SUPFAM" id="SSF63848">
    <property type="entry name" value="Cell-division inhibitor MinC, C-terminal domain"/>
    <property type="match status" value="1"/>
</dbReference>
<gene>
    <name evidence="6 9" type="primary">minC</name>
    <name evidence="9" type="ORF">GCM10023095_01820</name>
</gene>
<organism evidence="9 10">
    <name type="scientific">Pseudaeromonas paramecii</name>
    <dbReference type="NCBI Taxonomy" id="2138166"/>
    <lineage>
        <taxon>Bacteria</taxon>
        <taxon>Pseudomonadati</taxon>
        <taxon>Pseudomonadota</taxon>
        <taxon>Gammaproteobacteria</taxon>
        <taxon>Aeromonadales</taxon>
        <taxon>Aeromonadaceae</taxon>
        <taxon>Pseudaeromonas</taxon>
    </lineage>
</organism>
<evidence type="ECO:0000256" key="1">
    <source>
        <dbReference type="ARBA" id="ARBA00006291"/>
    </source>
</evidence>
<reference evidence="10" key="1">
    <citation type="journal article" date="2019" name="Int. J. Syst. Evol. Microbiol.">
        <title>The Global Catalogue of Microorganisms (GCM) 10K type strain sequencing project: providing services to taxonomists for standard genome sequencing and annotation.</title>
        <authorList>
            <consortium name="The Broad Institute Genomics Platform"/>
            <consortium name="The Broad Institute Genome Sequencing Center for Infectious Disease"/>
            <person name="Wu L."/>
            <person name="Ma J."/>
        </authorList>
    </citation>
    <scope>NUCLEOTIDE SEQUENCE [LARGE SCALE GENOMIC DNA]</scope>
    <source>
        <strain evidence="10">JCM 32226</strain>
    </source>
</reference>
<dbReference type="Gene3D" id="3.30.70.260">
    <property type="match status" value="1"/>
</dbReference>
<dbReference type="InterPro" id="IPR036145">
    <property type="entry name" value="MinC_C_sf"/>
</dbReference>
<evidence type="ECO:0000256" key="6">
    <source>
        <dbReference type="HAMAP-Rule" id="MF_00267"/>
    </source>
</evidence>
<evidence type="ECO:0000256" key="5">
    <source>
        <dbReference type="ARBA" id="ARBA00025606"/>
    </source>
</evidence>
<accession>A0ABP8PT82</accession>